<evidence type="ECO:0000313" key="1">
    <source>
        <dbReference type="EMBL" id="XAI98135.1"/>
    </source>
</evidence>
<dbReference type="Proteomes" id="UP001447006">
    <property type="component" value="Segment"/>
</dbReference>
<organism evidence="1 2">
    <name type="scientific">Pseudomonas phage UNO-G1W1</name>
    <dbReference type="NCBI Taxonomy" id="3136609"/>
    <lineage>
        <taxon>Viruses</taxon>
        <taxon>Duplodnaviria</taxon>
        <taxon>Heunggongvirae</taxon>
        <taxon>Uroviricota</taxon>
        <taxon>Caudoviricetes</taxon>
        <taxon>Vandenendeviridae</taxon>
        <taxon>Gorskivirinae</taxon>
        <taxon>Omahavirus</taxon>
        <taxon>Omahavirus UNOG1W1</taxon>
    </lineage>
</organism>
<keyword evidence="2" id="KW-1185">Reference proteome</keyword>
<name>A0AAX4QMT8_9CAUD</name>
<proteinExistence type="predicted"/>
<accession>A0AAX4QMT8</accession>
<gene>
    <name evidence="1" type="ORF">ISREJYDI_CDS0046</name>
</gene>
<reference evidence="1 2" key="1">
    <citation type="submission" date="2024-03" db="EMBL/GenBank/DDBJ databases">
        <title>Complete Genome Sequence of a Pseudomonas fluorescens Bacteriophage UNO-G1W1 isolated from freshwater ice in Nebraska.</title>
        <authorList>
            <person name="Neville A.J."/>
            <person name="Schulze T.T."/>
            <person name="Davis P.H."/>
        </authorList>
    </citation>
    <scope>NUCLEOTIDE SEQUENCE [LARGE SCALE GENOMIC DNA]</scope>
</reference>
<evidence type="ECO:0000313" key="2">
    <source>
        <dbReference type="Proteomes" id="UP001447006"/>
    </source>
</evidence>
<dbReference type="EMBL" id="PP551948">
    <property type="protein sequence ID" value="XAI98135.1"/>
    <property type="molecule type" value="Genomic_DNA"/>
</dbReference>
<protein>
    <submittedName>
        <fullName evidence="1">Uncharacterized protein</fullName>
    </submittedName>
</protein>
<sequence length="175" mass="19953">MLVTYLEAPSVLVSCASVDLRIVHIHVPLVNPISLNSLNDHEALWSGYPLLTFVESRTIRVVKLLCTVHKNAPKDVVSMEASLQLLRWTVKPFLVRIERNACHSLRVDLRYRVFGQSLAVVSDKLSTHFRFKVSLQCRQNLQITCVLRSVKERGVDAALSWRQADREIWCNSVTC</sequence>